<dbReference type="PANTHER" id="PTHR43771">
    <property type="entry name" value="PHOSPHOMANNOMUTASE"/>
    <property type="match status" value="1"/>
</dbReference>
<protein>
    <recommendedName>
        <fullName evidence="14">Phosphomannomutase/phosphoglucomutase</fullName>
    </recommendedName>
</protein>
<dbReference type="SUPFAM" id="SSF55957">
    <property type="entry name" value="Phosphoglucomutase, C-terminal domain"/>
    <property type="match status" value="1"/>
</dbReference>
<dbReference type="Pfam" id="PF02878">
    <property type="entry name" value="PGM_PMM_I"/>
    <property type="match status" value="1"/>
</dbReference>
<comment type="caution">
    <text evidence="12">The sequence shown here is derived from an EMBL/GenBank/DDBJ whole genome shotgun (WGS) entry which is preliminary data.</text>
</comment>
<evidence type="ECO:0000259" key="8">
    <source>
        <dbReference type="Pfam" id="PF00408"/>
    </source>
</evidence>
<dbReference type="InterPro" id="IPR005843">
    <property type="entry name" value="A-D-PHexomutase_C"/>
</dbReference>
<dbReference type="InterPro" id="IPR036900">
    <property type="entry name" value="A-D-PHexomutase_C_sf"/>
</dbReference>
<dbReference type="EMBL" id="MHKN01000026">
    <property type="protein sequence ID" value="OGY92042.1"/>
    <property type="molecule type" value="Genomic_DNA"/>
</dbReference>
<dbReference type="PANTHER" id="PTHR43771:SF1">
    <property type="entry name" value="PHOSPHOMANNOMUTASE"/>
    <property type="match status" value="1"/>
</dbReference>
<dbReference type="Pfam" id="PF02879">
    <property type="entry name" value="PGM_PMM_II"/>
    <property type="match status" value="1"/>
</dbReference>
<evidence type="ECO:0000256" key="3">
    <source>
        <dbReference type="ARBA" id="ARBA00022553"/>
    </source>
</evidence>
<keyword evidence="6" id="KW-0413">Isomerase</keyword>
<keyword evidence="5 7" id="KW-0460">Magnesium</keyword>
<sequence>EIVVGRDARESGDTLTTEVIKGLREGGLDIAYVGLVSTPTFYFAVAKYGYAGGLMVSASHNPAEYNGFKLVRARAVPVGGETGIKDIEAMVLAGVYPQSDRRGTLSEKKGVLEDQVEHDLRFADVKKIKPLKIVADAANGMGALYLDELFKHLPCELVKMYFDLDGRFPNHEADPLKEENKEALKKRVVAEKADLGIATDGDGDRIFFVDDKGESIDPAILRGIMARIFLREKPGATIAYDIRPGKITKDMIEENGGKPLVTRVGHSLIKQAVIEQDAYFAGESSGHFFLSLDHGVYEVPMIVTLKLLQELSVSSMSASEYIRPLKRYAHSGEINTRVRNVAETIEAVAKEYSDGAQSRLDGITVEYADFWFNVRGSNTEPLIRLNLEAKSKEVMEQKRDEVLSVIYSFEQ</sequence>
<accession>A0A1G2BSP7</accession>
<evidence type="ECO:0000259" key="11">
    <source>
        <dbReference type="Pfam" id="PF02880"/>
    </source>
</evidence>
<comment type="similarity">
    <text evidence="2 7">Belongs to the phosphohexose mutase family.</text>
</comment>
<evidence type="ECO:0008006" key="14">
    <source>
        <dbReference type="Google" id="ProtNLM"/>
    </source>
</evidence>
<dbReference type="Gene3D" id="3.40.120.10">
    <property type="entry name" value="Alpha-D-Glucose-1,6-Bisphosphate, subunit A, domain 3"/>
    <property type="match status" value="3"/>
</dbReference>
<dbReference type="GO" id="GO:0005975">
    <property type="term" value="P:carbohydrate metabolic process"/>
    <property type="evidence" value="ECO:0007669"/>
    <property type="project" value="InterPro"/>
</dbReference>
<keyword evidence="4 7" id="KW-0479">Metal-binding</keyword>
<dbReference type="InterPro" id="IPR005841">
    <property type="entry name" value="Alpha-D-phosphohexomutase_SF"/>
</dbReference>
<dbReference type="SUPFAM" id="SSF53738">
    <property type="entry name" value="Phosphoglucomutase, first 3 domains"/>
    <property type="match status" value="3"/>
</dbReference>
<dbReference type="InterPro" id="IPR016066">
    <property type="entry name" value="A-D-PHexomutase_CS"/>
</dbReference>
<evidence type="ECO:0000256" key="2">
    <source>
        <dbReference type="ARBA" id="ARBA00010231"/>
    </source>
</evidence>
<evidence type="ECO:0000256" key="6">
    <source>
        <dbReference type="ARBA" id="ARBA00023235"/>
    </source>
</evidence>
<evidence type="ECO:0000256" key="5">
    <source>
        <dbReference type="ARBA" id="ARBA00022842"/>
    </source>
</evidence>
<dbReference type="PROSITE" id="PS00710">
    <property type="entry name" value="PGM_PMM"/>
    <property type="match status" value="1"/>
</dbReference>
<dbReference type="GO" id="GO:0000287">
    <property type="term" value="F:magnesium ion binding"/>
    <property type="evidence" value="ECO:0007669"/>
    <property type="project" value="InterPro"/>
</dbReference>
<dbReference type="Gene3D" id="3.30.310.50">
    <property type="entry name" value="Alpha-D-phosphohexomutase, C-terminal domain"/>
    <property type="match status" value="1"/>
</dbReference>
<name>A0A1G2BSP7_9BACT</name>
<organism evidence="12 13">
    <name type="scientific">Candidatus Komeilibacteria bacterium RIFCSPLOWO2_01_FULL_53_11</name>
    <dbReference type="NCBI Taxonomy" id="1798552"/>
    <lineage>
        <taxon>Bacteria</taxon>
        <taxon>Candidatus Komeiliibacteriota</taxon>
    </lineage>
</organism>
<dbReference type="InterPro" id="IPR005844">
    <property type="entry name" value="A-D-PHexomutase_a/b/a-I"/>
</dbReference>
<dbReference type="InterPro" id="IPR005845">
    <property type="entry name" value="A-D-PHexomutase_a/b/a-II"/>
</dbReference>
<feature type="domain" description="Alpha-D-phosphohexomutase C-terminal" evidence="8">
    <location>
        <begin position="333"/>
        <end position="403"/>
    </location>
</feature>
<feature type="non-terminal residue" evidence="12">
    <location>
        <position position="1"/>
    </location>
</feature>
<dbReference type="Pfam" id="PF02880">
    <property type="entry name" value="PGM_PMM_III"/>
    <property type="match status" value="1"/>
</dbReference>
<feature type="domain" description="Alpha-D-phosphohexomutase alpha/beta/alpha" evidence="9">
    <location>
        <begin position="1"/>
        <end position="91"/>
    </location>
</feature>
<dbReference type="GO" id="GO:0016868">
    <property type="term" value="F:intramolecular phosphotransferase activity"/>
    <property type="evidence" value="ECO:0007669"/>
    <property type="project" value="InterPro"/>
</dbReference>
<feature type="domain" description="Alpha-D-phosphohexomutase alpha/beta/alpha" evidence="10">
    <location>
        <begin position="118"/>
        <end position="213"/>
    </location>
</feature>
<dbReference type="AlphaFoldDB" id="A0A1G2BSP7"/>
<dbReference type="InterPro" id="IPR016055">
    <property type="entry name" value="A-D-PHexomutase_a/b/a-I/II/III"/>
</dbReference>
<dbReference type="Proteomes" id="UP000177349">
    <property type="component" value="Unassembled WGS sequence"/>
</dbReference>
<dbReference type="PRINTS" id="PR00509">
    <property type="entry name" value="PGMPMM"/>
</dbReference>
<dbReference type="InterPro" id="IPR005846">
    <property type="entry name" value="A-D-PHexomutase_a/b/a-III"/>
</dbReference>
<comment type="cofactor">
    <cofactor evidence="1">
        <name>Mg(2+)</name>
        <dbReference type="ChEBI" id="CHEBI:18420"/>
    </cofactor>
</comment>
<dbReference type="Pfam" id="PF00408">
    <property type="entry name" value="PGM_PMM_IV"/>
    <property type="match status" value="1"/>
</dbReference>
<evidence type="ECO:0000256" key="1">
    <source>
        <dbReference type="ARBA" id="ARBA00001946"/>
    </source>
</evidence>
<evidence type="ECO:0000259" key="9">
    <source>
        <dbReference type="Pfam" id="PF02878"/>
    </source>
</evidence>
<feature type="domain" description="Alpha-D-phosphohexomutase alpha/beta/alpha" evidence="11">
    <location>
        <begin position="223"/>
        <end position="327"/>
    </location>
</feature>
<evidence type="ECO:0000256" key="4">
    <source>
        <dbReference type="ARBA" id="ARBA00022723"/>
    </source>
</evidence>
<evidence type="ECO:0000259" key="10">
    <source>
        <dbReference type="Pfam" id="PF02879"/>
    </source>
</evidence>
<evidence type="ECO:0000313" key="12">
    <source>
        <dbReference type="EMBL" id="OGY92042.1"/>
    </source>
</evidence>
<keyword evidence="3" id="KW-0597">Phosphoprotein</keyword>
<proteinExistence type="inferred from homology"/>
<evidence type="ECO:0000313" key="13">
    <source>
        <dbReference type="Proteomes" id="UP000177349"/>
    </source>
</evidence>
<dbReference type="CDD" id="cd03089">
    <property type="entry name" value="PMM_PGM"/>
    <property type="match status" value="1"/>
</dbReference>
<gene>
    <name evidence="12" type="ORF">A3B31_03795</name>
</gene>
<evidence type="ECO:0000256" key="7">
    <source>
        <dbReference type="RuleBase" id="RU004326"/>
    </source>
</evidence>
<reference evidence="12 13" key="1">
    <citation type="journal article" date="2016" name="Nat. Commun.">
        <title>Thousands of microbial genomes shed light on interconnected biogeochemical processes in an aquifer system.</title>
        <authorList>
            <person name="Anantharaman K."/>
            <person name="Brown C.T."/>
            <person name="Hug L.A."/>
            <person name="Sharon I."/>
            <person name="Castelle C.J."/>
            <person name="Probst A.J."/>
            <person name="Thomas B.C."/>
            <person name="Singh A."/>
            <person name="Wilkins M.J."/>
            <person name="Karaoz U."/>
            <person name="Brodie E.L."/>
            <person name="Williams K.H."/>
            <person name="Hubbard S.S."/>
            <person name="Banfield J.F."/>
        </authorList>
    </citation>
    <scope>NUCLEOTIDE SEQUENCE [LARGE SCALE GENOMIC DNA]</scope>
</reference>